<dbReference type="CDD" id="cd01948">
    <property type="entry name" value="EAL"/>
    <property type="match status" value="1"/>
</dbReference>
<dbReference type="SUPFAM" id="SSF55073">
    <property type="entry name" value="Nucleotide cyclase"/>
    <property type="match status" value="1"/>
</dbReference>
<dbReference type="Gene3D" id="3.20.20.450">
    <property type="entry name" value="EAL domain"/>
    <property type="match status" value="1"/>
</dbReference>
<dbReference type="Pfam" id="PF00990">
    <property type="entry name" value="GGDEF"/>
    <property type="match status" value="1"/>
</dbReference>
<sequence length="646" mass="71155">MTLVKKLLDWLALRSVEPGLAQAQYRQLQRQIPLLYALLSVNAVAVAFTHHGTAPVWMTFWIPGLLVAVSAIRLLMWLRSPSALVTDMEALRHLRRTTILGAVISLAYICWSLKIGEYGNEHQQAHVAIFIAITVIGCIFCLMHLPQAAFTVTAIVTLPYLAYYVSPDDAVFTAVGLNILLVTLVMIRVLLNSFDGFSKLIRTQIETERLNKEITKLAHTDMLTGLPNRRLFFSEADASIGRCRREGRPLALGVIDLDRFKAANDTFGHLFGDQLLEAVGARLTEVFEGHGLVARLGGDEFGFILEAEESVVADLAARACQRLAEPFLLEEVRVSIGASCGIASIRDIPGSSRALYDGADYALYKSKSERRGFATLYSPEHERSIRSERAIEAALQVADLQNEMTVHLQPIASLNGDAVCAFEALARWTSPQLGSVRPDIFIPLAERTGIMHRLTLTLLEKALTTLKHVPGETRLSFNLSAHDITCTETIVAITSLVTTSGIDPSRLVLELTETAVVRDFTAAQASIRLLRALGIKIALDDFGTGQSSLSYLRRLPIDLVKIDRSFVAGAEEPKGRDLLCAIVAFCKSMGMKCVAEGVETASQLHLLRSIGCDEYQGYLLAKPMPIDELMLWEDSRVQPQWLSRSA</sequence>
<dbReference type="SUPFAM" id="SSF141868">
    <property type="entry name" value="EAL domain-like"/>
    <property type="match status" value="1"/>
</dbReference>
<dbReference type="NCBIfam" id="TIGR00254">
    <property type="entry name" value="GGDEF"/>
    <property type="match status" value="1"/>
</dbReference>
<dbReference type="PANTHER" id="PTHR44757:SF2">
    <property type="entry name" value="BIOFILM ARCHITECTURE MAINTENANCE PROTEIN MBAA"/>
    <property type="match status" value="1"/>
</dbReference>
<dbReference type="SMART" id="SM00052">
    <property type="entry name" value="EAL"/>
    <property type="match status" value="1"/>
</dbReference>
<evidence type="ECO:0000313" key="4">
    <source>
        <dbReference type="EMBL" id="SMD10668.1"/>
    </source>
</evidence>
<accession>A0A1W2ENI0</accession>
<dbReference type="PROSITE" id="PS50883">
    <property type="entry name" value="EAL"/>
    <property type="match status" value="1"/>
</dbReference>
<dbReference type="EMBL" id="FWXR01000028">
    <property type="protein sequence ID" value="SMD10668.1"/>
    <property type="molecule type" value="Genomic_DNA"/>
</dbReference>
<feature type="transmembrane region" description="Helical" evidence="1">
    <location>
        <begin position="125"/>
        <end position="143"/>
    </location>
</feature>
<dbReference type="InterPro" id="IPR000160">
    <property type="entry name" value="GGDEF_dom"/>
</dbReference>
<dbReference type="AlphaFoldDB" id="A0A1W2ENI0"/>
<dbReference type="CDD" id="cd01949">
    <property type="entry name" value="GGDEF"/>
    <property type="match status" value="1"/>
</dbReference>
<dbReference type="InterPro" id="IPR043128">
    <property type="entry name" value="Rev_trsase/Diguanyl_cyclase"/>
</dbReference>
<dbReference type="InterPro" id="IPR035919">
    <property type="entry name" value="EAL_sf"/>
</dbReference>
<evidence type="ECO:0000259" key="2">
    <source>
        <dbReference type="PROSITE" id="PS50883"/>
    </source>
</evidence>
<dbReference type="Gene3D" id="3.30.70.270">
    <property type="match status" value="1"/>
</dbReference>
<feature type="domain" description="GGDEF" evidence="3">
    <location>
        <begin position="248"/>
        <end position="379"/>
    </location>
</feature>
<feature type="transmembrane region" description="Helical" evidence="1">
    <location>
        <begin position="99"/>
        <end position="119"/>
    </location>
</feature>
<feature type="transmembrane region" description="Helical" evidence="1">
    <location>
        <begin position="148"/>
        <end position="165"/>
    </location>
</feature>
<evidence type="ECO:0000313" key="5">
    <source>
        <dbReference type="Proteomes" id="UP000192656"/>
    </source>
</evidence>
<reference evidence="4 5" key="1">
    <citation type="submission" date="2017-04" db="EMBL/GenBank/DDBJ databases">
        <authorList>
            <person name="Afonso C.L."/>
            <person name="Miller P.J."/>
            <person name="Scott M.A."/>
            <person name="Spackman E."/>
            <person name="Goraichik I."/>
            <person name="Dimitrov K.M."/>
            <person name="Suarez D.L."/>
            <person name="Swayne D.E."/>
        </authorList>
    </citation>
    <scope>NUCLEOTIDE SEQUENCE [LARGE SCALE GENOMIC DNA]</scope>
    <source>
        <strain evidence="4 5">CGMCC 1.10972</strain>
    </source>
</reference>
<feature type="transmembrane region" description="Helical" evidence="1">
    <location>
        <begin position="34"/>
        <end position="52"/>
    </location>
</feature>
<feature type="domain" description="EAL" evidence="2">
    <location>
        <begin position="384"/>
        <end position="637"/>
    </location>
</feature>
<dbReference type="Proteomes" id="UP000192656">
    <property type="component" value="Unassembled WGS sequence"/>
</dbReference>
<proteinExistence type="predicted"/>
<dbReference type="SMART" id="SM00267">
    <property type="entry name" value="GGDEF"/>
    <property type="match status" value="1"/>
</dbReference>
<name>A0A1W2ENI0_9HYPH</name>
<dbReference type="RefSeq" id="WP_170923383.1">
    <property type="nucleotide sequence ID" value="NZ_FWXR01000028.1"/>
</dbReference>
<dbReference type="STRING" id="937218.SAMN06297251_12812"/>
<dbReference type="InterPro" id="IPR001633">
    <property type="entry name" value="EAL_dom"/>
</dbReference>
<evidence type="ECO:0000259" key="3">
    <source>
        <dbReference type="PROSITE" id="PS50887"/>
    </source>
</evidence>
<organism evidence="4 5">
    <name type="scientific">Fulvimarina manganoxydans</name>
    <dbReference type="NCBI Taxonomy" id="937218"/>
    <lineage>
        <taxon>Bacteria</taxon>
        <taxon>Pseudomonadati</taxon>
        <taxon>Pseudomonadota</taxon>
        <taxon>Alphaproteobacteria</taxon>
        <taxon>Hyphomicrobiales</taxon>
        <taxon>Aurantimonadaceae</taxon>
        <taxon>Fulvimarina</taxon>
    </lineage>
</organism>
<feature type="transmembrane region" description="Helical" evidence="1">
    <location>
        <begin position="58"/>
        <end position="78"/>
    </location>
</feature>
<dbReference type="PANTHER" id="PTHR44757">
    <property type="entry name" value="DIGUANYLATE CYCLASE DGCP"/>
    <property type="match status" value="1"/>
</dbReference>
<keyword evidence="1" id="KW-0812">Transmembrane</keyword>
<protein>
    <submittedName>
        <fullName evidence="4">Diguanylate cyclase (GGDEF) domain-containing protein</fullName>
    </submittedName>
</protein>
<gene>
    <name evidence="4" type="ORF">SAMN06297251_12812</name>
</gene>
<feature type="transmembrane region" description="Helical" evidence="1">
    <location>
        <begin position="171"/>
        <end position="191"/>
    </location>
</feature>
<keyword evidence="1" id="KW-0472">Membrane</keyword>
<dbReference type="InterPro" id="IPR052155">
    <property type="entry name" value="Biofilm_reg_signaling"/>
</dbReference>
<dbReference type="InterPro" id="IPR029787">
    <property type="entry name" value="Nucleotide_cyclase"/>
</dbReference>
<dbReference type="Pfam" id="PF00563">
    <property type="entry name" value="EAL"/>
    <property type="match status" value="1"/>
</dbReference>
<evidence type="ECO:0000256" key="1">
    <source>
        <dbReference type="SAM" id="Phobius"/>
    </source>
</evidence>
<keyword evidence="1" id="KW-1133">Transmembrane helix</keyword>
<keyword evidence="5" id="KW-1185">Reference proteome</keyword>
<dbReference type="PROSITE" id="PS50887">
    <property type="entry name" value="GGDEF"/>
    <property type="match status" value="1"/>
</dbReference>